<dbReference type="InterPro" id="IPR010997">
    <property type="entry name" value="HRDC-like_sf"/>
</dbReference>
<accession>A0A843U037</accession>
<evidence type="ECO:0000256" key="1">
    <source>
        <dbReference type="SAM" id="MobiDB-lite"/>
    </source>
</evidence>
<proteinExistence type="predicted"/>
<evidence type="ECO:0000259" key="2">
    <source>
        <dbReference type="PROSITE" id="PS50967"/>
    </source>
</evidence>
<sequence length="154" mass="17302">MGDLFVQQNLGGKYSELSSSRIVKLEMSSERQSSFVSSKSAKRTLSSSLEKKLDEFRKEISSSQGGMFPHAVLSAQQISILGAQKPTSIEQLEKLIGKLKTEKYGSRIIDLIQQYIKSEQQGTDEQEVTRNNARRTKRPRSGDPIFVESSDEEK</sequence>
<dbReference type="OrthoDB" id="10261556at2759"/>
<dbReference type="Proteomes" id="UP000652761">
    <property type="component" value="Unassembled WGS sequence"/>
</dbReference>
<dbReference type="FunFam" id="1.10.150.80:FF:000016">
    <property type="entry name" value="ATP-dependent DNA helicase"/>
    <property type="match status" value="1"/>
</dbReference>
<evidence type="ECO:0000313" key="4">
    <source>
        <dbReference type="Proteomes" id="UP000652761"/>
    </source>
</evidence>
<dbReference type="PROSITE" id="PS50967">
    <property type="entry name" value="HRDC"/>
    <property type="match status" value="1"/>
</dbReference>
<dbReference type="InterPro" id="IPR002121">
    <property type="entry name" value="HRDC_dom"/>
</dbReference>
<comment type="caution">
    <text evidence="3">The sequence shown here is derived from an EMBL/GenBank/DDBJ whole genome shotgun (WGS) entry which is preliminary data.</text>
</comment>
<dbReference type="Pfam" id="PF00570">
    <property type="entry name" value="HRDC"/>
    <property type="match status" value="1"/>
</dbReference>
<feature type="region of interest" description="Disordered" evidence="1">
    <location>
        <begin position="119"/>
        <end position="154"/>
    </location>
</feature>
<gene>
    <name evidence="3" type="ORF">Taro_008073</name>
</gene>
<dbReference type="SUPFAM" id="SSF47819">
    <property type="entry name" value="HRDC-like"/>
    <property type="match status" value="1"/>
</dbReference>
<dbReference type="GO" id="GO:0000166">
    <property type="term" value="F:nucleotide binding"/>
    <property type="evidence" value="ECO:0007669"/>
    <property type="project" value="InterPro"/>
</dbReference>
<evidence type="ECO:0000313" key="3">
    <source>
        <dbReference type="EMBL" id="MQL75706.1"/>
    </source>
</evidence>
<name>A0A843U037_COLES</name>
<feature type="domain" description="HRDC" evidence="2">
    <location>
        <begin position="43"/>
        <end position="122"/>
    </location>
</feature>
<dbReference type="InterPro" id="IPR044876">
    <property type="entry name" value="HRDC_dom_sf"/>
</dbReference>
<keyword evidence="4" id="KW-1185">Reference proteome</keyword>
<protein>
    <recommendedName>
        <fullName evidence="2">HRDC domain-containing protein</fullName>
    </recommendedName>
</protein>
<organism evidence="3 4">
    <name type="scientific">Colocasia esculenta</name>
    <name type="common">Wild taro</name>
    <name type="synonym">Arum esculentum</name>
    <dbReference type="NCBI Taxonomy" id="4460"/>
    <lineage>
        <taxon>Eukaryota</taxon>
        <taxon>Viridiplantae</taxon>
        <taxon>Streptophyta</taxon>
        <taxon>Embryophyta</taxon>
        <taxon>Tracheophyta</taxon>
        <taxon>Spermatophyta</taxon>
        <taxon>Magnoliopsida</taxon>
        <taxon>Liliopsida</taxon>
        <taxon>Araceae</taxon>
        <taxon>Aroideae</taxon>
        <taxon>Colocasieae</taxon>
        <taxon>Colocasia</taxon>
    </lineage>
</organism>
<reference evidence="3" key="1">
    <citation type="submission" date="2017-07" db="EMBL/GenBank/DDBJ databases">
        <title>Taro Niue Genome Assembly and Annotation.</title>
        <authorList>
            <person name="Atibalentja N."/>
            <person name="Keating K."/>
            <person name="Fields C.J."/>
        </authorList>
    </citation>
    <scope>NUCLEOTIDE SEQUENCE</scope>
    <source>
        <strain evidence="3">Niue_2</strain>
        <tissue evidence="3">Leaf</tissue>
    </source>
</reference>
<dbReference type="EMBL" id="NMUH01000261">
    <property type="protein sequence ID" value="MQL75706.1"/>
    <property type="molecule type" value="Genomic_DNA"/>
</dbReference>
<dbReference type="GO" id="GO:0003676">
    <property type="term" value="F:nucleic acid binding"/>
    <property type="evidence" value="ECO:0007669"/>
    <property type="project" value="InterPro"/>
</dbReference>
<dbReference type="AlphaFoldDB" id="A0A843U037"/>
<dbReference type="Gene3D" id="1.10.150.80">
    <property type="entry name" value="HRDC domain"/>
    <property type="match status" value="1"/>
</dbReference>